<feature type="transmembrane region" description="Helical" evidence="10">
    <location>
        <begin position="7"/>
        <end position="28"/>
    </location>
</feature>
<evidence type="ECO:0000256" key="2">
    <source>
        <dbReference type="ARBA" id="ARBA00004241"/>
    </source>
</evidence>
<keyword evidence="4" id="KW-0488">Methylation</keyword>
<evidence type="ECO:0000256" key="9">
    <source>
        <dbReference type="ARBA" id="ARBA00043982"/>
    </source>
</evidence>
<dbReference type="InterPro" id="IPR012902">
    <property type="entry name" value="N_methyl_site"/>
</dbReference>
<dbReference type="Pfam" id="PF07963">
    <property type="entry name" value="N_methyl"/>
    <property type="match status" value="1"/>
</dbReference>
<dbReference type="RefSeq" id="WP_106483335.1">
    <property type="nucleotide sequence ID" value="NZ_LT984417.1"/>
</dbReference>
<keyword evidence="7 10" id="KW-0472">Membrane</keyword>
<dbReference type="NCBIfam" id="NF041013">
    <property type="entry name" value="T4P_ComGE"/>
    <property type="match status" value="1"/>
</dbReference>
<comment type="subcellular location">
    <subcellularLocation>
        <location evidence="1">Cell membrane</location>
        <topology evidence="1">Single-pass membrane protein</topology>
    </subcellularLocation>
    <subcellularLocation>
        <location evidence="2">Cell surface</location>
    </subcellularLocation>
</comment>
<dbReference type="InterPro" id="IPR053468">
    <property type="entry name" value="ComGE-like"/>
</dbReference>
<dbReference type="InterPro" id="IPR045584">
    <property type="entry name" value="Pilin-like"/>
</dbReference>
<keyword evidence="8" id="KW-0178">Competence</keyword>
<keyword evidence="6 10" id="KW-1133">Transmembrane helix</keyword>
<evidence type="ECO:0000256" key="1">
    <source>
        <dbReference type="ARBA" id="ARBA00004162"/>
    </source>
</evidence>
<organism evidence="11 12">
    <name type="scientific">Latilactobacillus fuchuensis</name>
    <dbReference type="NCBI Taxonomy" id="164393"/>
    <lineage>
        <taxon>Bacteria</taxon>
        <taxon>Bacillati</taxon>
        <taxon>Bacillota</taxon>
        <taxon>Bacilli</taxon>
        <taxon>Lactobacillales</taxon>
        <taxon>Lactobacillaceae</taxon>
        <taxon>Latilactobacillus</taxon>
    </lineage>
</organism>
<comment type="caution">
    <text evidence="11">The sequence shown here is derived from an EMBL/GenBank/DDBJ whole genome shotgun (WGS) entry which is preliminary data.</text>
</comment>
<evidence type="ECO:0000256" key="7">
    <source>
        <dbReference type="ARBA" id="ARBA00023136"/>
    </source>
</evidence>
<protein>
    <submittedName>
        <fullName evidence="11">Bacterial type II secretion/competence system, protein ComGC-like</fullName>
    </submittedName>
</protein>
<keyword evidence="12" id="KW-1185">Reference proteome</keyword>
<evidence type="ECO:0000313" key="11">
    <source>
        <dbReference type="EMBL" id="SPC39008.1"/>
    </source>
</evidence>
<name>A0A2N9DWH5_9LACO</name>
<dbReference type="SUPFAM" id="SSF54523">
    <property type="entry name" value="Pili subunits"/>
    <property type="match status" value="1"/>
</dbReference>
<evidence type="ECO:0000313" key="12">
    <source>
        <dbReference type="Proteomes" id="UP000238739"/>
    </source>
</evidence>
<keyword evidence="3" id="KW-1003">Cell membrane</keyword>
<sequence length="99" mass="11130">MMRQKKAFTLIEMVIVLAIIALLILLIAPNLMQQKNMAEKKTDQAMVTTIQTQVELAKEDGKGNPTMADLQRRDFLSPAQVKHAKERGIEINDGVVKKK</sequence>
<dbReference type="GO" id="GO:0005886">
    <property type="term" value="C:plasma membrane"/>
    <property type="evidence" value="ECO:0007669"/>
    <property type="project" value="UniProtKB-SubCell"/>
</dbReference>
<dbReference type="EMBL" id="OGVC01000025">
    <property type="protein sequence ID" value="SPC39008.1"/>
    <property type="molecule type" value="Genomic_DNA"/>
</dbReference>
<gene>
    <name evidence="11" type="ORF">LFUMFP_310045</name>
</gene>
<evidence type="ECO:0000256" key="8">
    <source>
        <dbReference type="ARBA" id="ARBA00023287"/>
    </source>
</evidence>
<accession>A0A2N9DWH5</accession>
<comment type="similarity">
    <text evidence="9">Belongs to the ComGC family.</text>
</comment>
<dbReference type="NCBIfam" id="TIGR02532">
    <property type="entry name" value="IV_pilin_GFxxxE"/>
    <property type="match status" value="1"/>
</dbReference>
<dbReference type="Gene3D" id="3.30.700.10">
    <property type="entry name" value="Glycoprotein, Type 4 Pilin"/>
    <property type="match status" value="1"/>
</dbReference>
<evidence type="ECO:0000256" key="6">
    <source>
        <dbReference type="ARBA" id="ARBA00022989"/>
    </source>
</evidence>
<evidence type="ECO:0000256" key="4">
    <source>
        <dbReference type="ARBA" id="ARBA00022481"/>
    </source>
</evidence>
<dbReference type="Proteomes" id="UP000238739">
    <property type="component" value="Unassembled WGS sequence"/>
</dbReference>
<keyword evidence="5 10" id="KW-0812">Transmembrane</keyword>
<evidence type="ECO:0000256" key="3">
    <source>
        <dbReference type="ARBA" id="ARBA00022475"/>
    </source>
</evidence>
<dbReference type="InterPro" id="IPR016940">
    <property type="entry name" value="ComGC"/>
</dbReference>
<dbReference type="PIRSF" id="PIRSF029928">
    <property type="entry name" value="Late_competence_ComGC"/>
    <property type="match status" value="1"/>
</dbReference>
<dbReference type="GO" id="GO:0009986">
    <property type="term" value="C:cell surface"/>
    <property type="evidence" value="ECO:0007669"/>
    <property type="project" value="UniProtKB-SubCell"/>
</dbReference>
<proteinExistence type="inferred from homology"/>
<dbReference type="AlphaFoldDB" id="A0A2N9DWH5"/>
<dbReference type="GO" id="GO:0030420">
    <property type="term" value="P:establishment of competence for transformation"/>
    <property type="evidence" value="ECO:0007669"/>
    <property type="project" value="UniProtKB-KW"/>
</dbReference>
<evidence type="ECO:0000256" key="10">
    <source>
        <dbReference type="SAM" id="Phobius"/>
    </source>
</evidence>
<evidence type="ECO:0000256" key="5">
    <source>
        <dbReference type="ARBA" id="ARBA00022692"/>
    </source>
</evidence>
<reference evidence="11" key="1">
    <citation type="submission" date="2018-01" db="EMBL/GenBank/DDBJ databases">
        <authorList>
            <person name="Chaillou S."/>
        </authorList>
    </citation>
    <scope>NUCLEOTIDE SEQUENCE [LARGE SCALE GENOMIC DNA]</scope>
    <source>
        <strain evidence="11">MFPC41A2801</strain>
    </source>
</reference>
<dbReference type="NCBIfam" id="NF040999">
    <property type="entry name" value="pilin_ComGC"/>
    <property type="match status" value="1"/>
</dbReference>